<proteinExistence type="inferred from homology"/>
<dbReference type="Gene3D" id="3.40.50.150">
    <property type="entry name" value="Vaccinia Virus protein VP39"/>
    <property type="match status" value="1"/>
</dbReference>
<keyword evidence="2 5" id="KW-0489">Methyltransferase</keyword>
<accession>A0ABV8LT87</accession>
<dbReference type="PANTHER" id="PTHR44942">
    <property type="entry name" value="METHYLTRANSF_11 DOMAIN-CONTAINING PROTEIN"/>
    <property type="match status" value="1"/>
</dbReference>
<evidence type="ECO:0000256" key="2">
    <source>
        <dbReference type="ARBA" id="ARBA00022603"/>
    </source>
</evidence>
<organism evidence="5 6">
    <name type="scientific">Hamadaea flava</name>
    <dbReference type="NCBI Taxonomy" id="1742688"/>
    <lineage>
        <taxon>Bacteria</taxon>
        <taxon>Bacillati</taxon>
        <taxon>Actinomycetota</taxon>
        <taxon>Actinomycetes</taxon>
        <taxon>Micromonosporales</taxon>
        <taxon>Micromonosporaceae</taxon>
        <taxon>Hamadaea</taxon>
    </lineage>
</organism>
<dbReference type="InterPro" id="IPR029063">
    <property type="entry name" value="SAM-dependent_MTases_sf"/>
</dbReference>
<dbReference type="Proteomes" id="UP001595816">
    <property type="component" value="Unassembled WGS sequence"/>
</dbReference>
<evidence type="ECO:0000256" key="3">
    <source>
        <dbReference type="ARBA" id="ARBA00022679"/>
    </source>
</evidence>
<evidence type="ECO:0000256" key="1">
    <source>
        <dbReference type="ARBA" id="ARBA00008361"/>
    </source>
</evidence>
<sequence length="245" mass="26576">MITPGLSFGSAARLYDTIRPTYPLTAITWALGAPGDRPSRVLDLGAGTGLLSAALRAAGHEVVAVEPDDQMRAVAATRLPGTEVLAGSAEDIPLPDASVDAVLVGQAYHWFTPERALPEIRRVLRDEGVFAPMWNIRDDRTPWVAAFSGIVGHEGWGLVDGWQYGPVEPWFTDLEPGMFEHTVAIPPAALVDLARSRSYYLTADAAEQARLTRELTTLAGTHPDLAGRDAVDMPYRTCVYRMRPA</sequence>
<reference evidence="6" key="1">
    <citation type="journal article" date="2019" name="Int. J. Syst. Evol. Microbiol.">
        <title>The Global Catalogue of Microorganisms (GCM) 10K type strain sequencing project: providing services to taxonomists for standard genome sequencing and annotation.</title>
        <authorList>
            <consortium name="The Broad Institute Genomics Platform"/>
            <consortium name="The Broad Institute Genome Sequencing Center for Infectious Disease"/>
            <person name="Wu L."/>
            <person name="Ma J."/>
        </authorList>
    </citation>
    <scope>NUCLEOTIDE SEQUENCE [LARGE SCALE GENOMIC DNA]</scope>
    <source>
        <strain evidence="6">CGMCC 4.7289</strain>
    </source>
</reference>
<gene>
    <name evidence="5" type="ORF">ACFOZ4_24340</name>
</gene>
<dbReference type="PROSITE" id="PS01131">
    <property type="entry name" value="RRNA_A_DIMETH"/>
    <property type="match status" value="1"/>
</dbReference>
<dbReference type="InterPro" id="IPR013216">
    <property type="entry name" value="Methyltransf_11"/>
</dbReference>
<dbReference type="RefSeq" id="WP_253750417.1">
    <property type="nucleotide sequence ID" value="NZ_JAMZDZ010000001.1"/>
</dbReference>
<dbReference type="InterPro" id="IPR020596">
    <property type="entry name" value="rRNA_Ade_Mease_Trfase_CS"/>
</dbReference>
<dbReference type="EMBL" id="JBHSAY010000013">
    <property type="protein sequence ID" value="MFC4133753.1"/>
    <property type="molecule type" value="Genomic_DNA"/>
</dbReference>
<comment type="similarity">
    <text evidence="1">Belongs to the methyltransferase superfamily.</text>
</comment>
<evidence type="ECO:0000313" key="5">
    <source>
        <dbReference type="EMBL" id="MFC4133753.1"/>
    </source>
</evidence>
<feature type="domain" description="Methyltransferase type 11" evidence="4">
    <location>
        <begin position="42"/>
        <end position="130"/>
    </location>
</feature>
<dbReference type="Pfam" id="PF08241">
    <property type="entry name" value="Methyltransf_11"/>
    <property type="match status" value="1"/>
</dbReference>
<comment type="caution">
    <text evidence="5">The sequence shown here is derived from an EMBL/GenBank/DDBJ whole genome shotgun (WGS) entry which is preliminary data.</text>
</comment>
<dbReference type="PANTHER" id="PTHR44942:SF4">
    <property type="entry name" value="METHYLTRANSFERASE TYPE 11 DOMAIN-CONTAINING PROTEIN"/>
    <property type="match status" value="1"/>
</dbReference>
<dbReference type="GO" id="GO:0008168">
    <property type="term" value="F:methyltransferase activity"/>
    <property type="evidence" value="ECO:0007669"/>
    <property type="project" value="UniProtKB-KW"/>
</dbReference>
<dbReference type="GO" id="GO:0032259">
    <property type="term" value="P:methylation"/>
    <property type="evidence" value="ECO:0007669"/>
    <property type="project" value="UniProtKB-KW"/>
</dbReference>
<dbReference type="CDD" id="cd02440">
    <property type="entry name" value="AdoMet_MTases"/>
    <property type="match status" value="1"/>
</dbReference>
<dbReference type="EC" id="2.1.1.-" evidence="5"/>
<name>A0ABV8LT87_9ACTN</name>
<keyword evidence="3 5" id="KW-0808">Transferase</keyword>
<dbReference type="SUPFAM" id="SSF53335">
    <property type="entry name" value="S-adenosyl-L-methionine-dependent methyltransferases"/>
    <property type="match status" value="1"/>
</dbReference>
<evidence type="ECO:0000313" key="6">
    <source>
        <dbReference type="Proteomes" id="UP001595816"/>
    </source>
</evidence>
<keyword evidence="6" id="KW-1185">Reference proteome</keyword>
<evidence type="ECO:0000259" key="4">
    <source>
        <dbReference type="Pfam" id="PF08241"/>
    </source>
</evidence>
<protein>
    <submittedName>
        <fullName evidence="5">Class I SAM-dependent methyltransferase</fullName>
        <ecNumber evidence="5">2.1.1.-</ecNumber>
    </submittedName>
</protein>
<dbReference type="InterPro" id="IPR051052">
    <property type="entry name" value="Diverse_substrate_MTase"/>
</dbReference>